<dbReference type="AlphaFoldDB" id="A0A4Y7PS85"/>
<organism evidence="1 2">
    <name type="scientific">Rickenella mellea</name>
    <dbReference type="NCBI Taxonomy" id="50990"/>
    <lineage>
        <taxon>Eukaryota</taxon>
        <taxon>Fungi</taxon>
        <taxon>Dikarya</taxon>
        <taxon>Basidiomycota</taxon>
        <taxon>Agaricomycotina</taxon>
        <taxon>Agaricomycetes</taxon>
        <taxon>Hymenochaetales</taxon>
        <taxon>Rickenellaceae</taxon>
        <taxon>Rickenella</taxon>
    </lineage>
</organism>
<proteinExistence type="predicted"/>
<protein>
    <recommendedName>
        <fullName evidence="3">RNI-like protein</fullName>
    </recommendedName>
</protein>
<evidence type="ECO:0008006" key="3">
    <source>
        <dbReference type="Google" id="ProtNLM"/>
    </source>
</evidence>
<dbReference type="EMBL" id="ML170210">
    <property type="protein sequence ID" value="TDL18283.1"/>
    <property type="molecule type" value="Genomic_DNA"/>
</dbReference>
<evidence type="ECO:0000313" key="1">
    <source>
        <dbReference type="EMBL" id="TDL18283.1"/>
    </source>
</evidence>
<gene>
    <name evidence="1" type="ORF">BD410DRAFT_806706</name>
</gene>
<reference evidence="1 2" key="1">
    <citation type="submission" date="2018-06" db="EMBL/GenBank/DDBJ databases">
        <title>A transcriptomic atlas of mushroom development highlights an independent origin of complex multicellularity.</title>
        <authorList>
            <consortium name="DOE Joint Genome Institute"/>
            <person name="Krizsan K."/>
            <person name="Almasi E."/>
            <person name="Merenyi Z."/>
            <person name="Sahu N."/>
            <person name="Viragh M."/>
            <person name="Koszo T."/>
            <person name="Mondo S."/>
            <person name="Kiss B."/>
            <person name="Balint B."/>
            <person name="Kues U."/>
            <person name="Barry K."/>
            <person name="Hegedus J.C."/>
            <person name="Henrissat B."/>
            <person name="Johnson J."/>
            <person name="Lipzen A."/>
            <person name="Ohm R."/>
            <person name="Nagy I."/>
            <person name="Pangilinan J."/>
            <person name="Yan J."/>
            <person name="Xiong Y."/>
            <person name="Grigoriev I.V."/>
            <person name="Hibbett D.S."/>
            <person name="Nagy L.G."/>
        </authorList>
    </citation>
    <scope>NUCLEOTIDE SEQUENCE [LARGE SCALE GENOMIC DNA]</scope>
    <source>
        <strain evidence="1 2">SZMC22713</strain>
    </source>
</reference>
<accession>A0A4Y7PS85</accession>
<sequence>MACSVTLGTWSQRRDSDTVLPLLRMLESCISIEEFDLCDRSEWRQTDIVTSSITVCLPKLRRLSLDNPLSSTALQLLNHLTLPVLVSSFITGTSAPGLNMPSGFMSVYDSCHVDMSDGYICAGFTCSTNTTLSTDVHLRVPTAEMMSNSFETFRSVFQSAFALLSSINLGFTYGPHAYPTKAWMEFLENLPNLHEFTLRDLLCTDSCDQSAINILHSLSSDRMSTGEHYCPLLRSVTLVNISVKRVTHTVMEDKMIYASTEDGVVGSSAPEAANVRDSLLACVMSRSSKDGRLQKLDISGCQDVDEPLLMGLAPFADEVLPNSPSVRDLKNDFN</sequence>
<keyword evidence="2" id="KW-1185">Reference proteome</keyword>
<dbReference type="VEuPathDB" id="FungiDB:BD410DRAFT_806706"/>
<evidence type="ECO:0000313" key="2">
    <source>
        <dbReference type="Proteomes" id="UP000294933"/>
    </source>
</evidence>
<dbReference type="Proteomes" id="UP000294933">
    <property type="component" value="Unassembled WGS sequence"/>
</dbReference>
<name>A0A4Y7PS85_9AGAM</name>